<dbReference type="AlphaFoldDB" id="A0A0C3AZL2"/>
<dbReference type="InterPro" id="IPR040521">
    <property type="entry name" value="KDZ"/>
</dbReference>
<dbReference type="STRING" id="765440.A0A0C3AZL2"/>
<dbReference type="Pfam" id="PF18758">
    <property type="entry name" value="KDZ"/>
    <property type="match status" value="1"/>
</dbReference>
<keyword evidence="3" id="KW-1185">Reference proteome</keyword>
<accession>A0A0C3AZL2</accession>
<sequence>IGKWHLAVHILKCFLKFTLNFVKGAGQVESEILETLWSKLDEVAGLTQAMSILHSQEVLDDYMNDKN</sequence>
<evidence type="ECO:0000313" key="2">
    <source>
        <dbReference type="EMBL" id="KIM79438.1"/>
    </source>
</evidence>
<evidence type="ECO:0000313" key="3">
    <source>
        <dbReference type="Proteomes" id="UP000054166"/>
    </source>
</evidence>
<reference evidence="3" key="2">
    <citation type="submission" date="2015-01" db="EMBL/GenBank/DDBJ databases">
        <title>Evolutionary Origins and Diversification of the Mycorrhizal Mutualists.</title>
        <authorList>
            <consortium name="DOE Joint Genome Institute"/>
            <consortium name="Mycorrhizal Genomics Consortium"/>
            <person name="Kohler A."/>
            <person name="Kuo A."/>
            <person name="Nagy L.G."/>
            <person name="Floudas D."/>
            <person name="Copeland A."/>
            <person name="Barry K.W."/>
            <person name="Cichocki N."/>
            <person name="Veneault-Fourrey C."/>
            <person name="LaButti K."/>
            <person name="Lindquist E.A."/>
            <person name="Lipzen A."/>
            <person name="Lundell T."/>
            <person name="Morin E."/>
            <person name="Murat C."/>
            <person name="Riley R."/>
            <person name="Ohm R."/>
            <person name="Sun H."/>
            <person name="Tunlid A."/>
            <person name="Henrissat B."/>
            <person name="Grigoriev I.V."/>
            <person name="Hibbett D.S."/>
            <person name="Martin F."/>
        </authorList>
    </citation>
    <scope>NUCLEOTIDE SEQUENCE [LARGE SCALE GENOMIC DNA]</scope>
    <source>
        <strain evidence="3">F 1598</strain>
    </source>
</reference>
<dbReference type="HOGENOM" id="CLU_003703_10_0_1"/>
<feature type="non-terminal residue" evidence="2">
    <location>
        <position position="1"/>
    </location>
</feature>
<keyword evidence="1" id="KW-0732">Signal</keyword>
<proteinExistence type="predicted"/>
<gene>
    <name evidence="2" type="ORF">PILCRDRAFT_74389</name>
</gene>
<dbReference type="OrthoDB" id="3257768at2759"/>
<evidence type="ECO:0000256" key="1">
    <source>
        <dbReference type="SAM" id="SignalP"/>
    </source>
</evidence>
<feature type="signal peptide" evidence="1">
    <location>
        <begin position="1"/>
        <end position="20"/>
    </location>
</feature>
<dbReference type="EMBL" id="KN833009">
    <property type="protein sequence ID" value="KIM79438.1"/>
    <property type="molecule type" value="Genomic_DNA"/>
</dbReference>
<name>A0A0C3AZL2_PILCF</name>
<protein>
    <submittedName>
        <fullName evidence="2">Uncharacterized protein</fullName>
    </submittedName>
</protein>
<feature type="chain" id="PRO_5002175519" evidence="1">
    <location>
        <begin position="21"/>
        <end position="67"/>
    </location>
</feature>
<organism evidence="2 3">
    <name type="scientific">Piloderma croceum (strain F 1598)</name>
    <dbReference type="NCBI Taxonomy" id="765440"/>
    <lineage>
        <taxon>Eukaryota</taxon>
        <taxon>Fungi</taxon>
        <taxon>Dikarya</taxon>
        <taxon>Basidiomycota</taxon>
        <taxon>Agaricomycotina</taxon>
        <taxon>Agaricomycetes</taxon>
        <taxon>Agaricomycetidae</taxon>
        <taxon>Atheliales</taxon>
        <taxon>Atheliaceae</taxon>
        <taxon>Piloderma</taxon>
    </lineage>
</organism>
<dbReference type="InParanoid" id="A0A0C3AZL2"/>
<dbReference type="Proteomes" id="UP000054166">
    <property type="component" value="Unassembled WGS sequence"/>
</dbReference>
<reference evidence="2 3" key="1">
    <citation type="submission" date="2014-04" db="EMBL/GenBank/DDBJ databases">
        <authorList>
            <consortium name="DOE Joint Genome Institute"/>
            <person name="Kuo A."/>
            <person name="Tarkka M."/>
            <person name="Buscot F."/>
            <person name="Kohler A."/>
            <person name="Nagy L.G."/>
            <person name="Floudas D."/>
            <person name="Copeland A."/>
            <person name="Barry K.W."/>
            <person name="Cichocki N."/>
            <person name="Veneault-Fourrey C."/>
            <person name="LaButti K."/>
            <person name="Lindquist E.A."/>
            <person name="Lipzen A."/>
            <person name="Lundell T."/>
            <person name="Morin E."/>
            <person name="Murat C."/>
            <person name="Sun H."/>
            <person name="Tunlid A."/>
            <person name="Henrissat B."/>
            <person name="Grigoriev I.V."/>
            <person name="Hibbett D.S."/>
            <person name="Martin F."/>
            <person name="Nordberg H.P."/>
            <person name="Cantor M.N."/>
            <person name="Hua S.X."/>
        </authorList>
    </citation>
    <scope>NUCLEOTIDE SEQUENCE [LARGE SCALE GENOMIC DNA]</scope>
    <source>
        <strain evidence="2 3">F 1598</strain>
    </source>
</reference>